<protein>
    <submittedName>
        <fullName evidence="2">Uncharacterized protein</fullName>
    </submittedName>
</protein>
<evidence type="ECO:0000313" key="2">
    <source>
        <dbReference type="EMBL" id="MDQ0366921.1"/>
    </source>
</evidence>
<name>A0AAE3VZY3_9ACTN</name>
<organism evidence="2 3">
    <name type="scientific">Catenuloplanes indicus</name>
    <dbReference type="NCBI Taxonomy" id="137267"/>
    <lineage>
        <taxon>Bacteria</taxon>
        <taxon>Bacillati</taxon>
        <taxon>Actinomycetota</taxon>
        <taxon>Actinomycetes</taxon>
        <taxon>Micromonosporales</taxon>
        <taxon>Micromonosporaceae</taxon>
        <taxon>Catenuloplanes</taxon>
    </lineage>
</organism>
<accession>A0AAE3VZY3</accession>
<evidence type="ECO:0000313" key="3">
    <source>
        <dbReference type="Proteomes" id="UP001240236"/>
    </source>
</evidence>
<feature type="transmembrane region" description="Helical" evidence="1">
    <location>
        <begin position="73"/>
        <end position="92"/>
    </location>
</feature>
<dbReference type="RefSeq" id="WP_307240600.1">
    <property type="nucleotide sequence ID" value="NZ_JAUSUZ010000001.1"/>
</dbReference>
<keyword evidence="3" id="KW-1185">Reference proteome</keyword>
<dbReference type="AlphaFoldDB" id="A0AAE3VZY3"/>
<keyword evidence="1" id="KW-0472">Membrane</keyword>
<keyword evidence="1" id="KW-0812">Transmembrane</keyword>
<comment type="caution">
    <text evidence="2">The sequence shown here is derived from an EMBL/GenBank/DDBJ whole genome shotgun (WGS) entry which is preliminary data.</text>
</comment>
<gene>
    <name evidence="2" type="ORF">J2S42_003590</name>
</gene>
<dbReference type="Proteomes" id="UP001240236">
    <property type="component" value="Unassembled WGS sequence"/>
</dbReference>
<sequence>MILLPELVALVPLDVPNPAPIDPTGGAQGVELLFAYLKWGVLGICGAIALASAGYMAWGALSHRPEENQKGKRAFLISGAATVAAAIAIPMVNNVFSAVG</sequence>
<proteinExistence type="predicted"/>
<dbReference type="EMBL" id="JAUSUZ010000001">
    <property type="protein sequence ID" value="MDQ0366921.1"/>
    <property type="molecule type" value="Genomic_DNA"/>
</dbReference>
<evidence type="ECO:0000256" key="1">
    <source>
        <dbReference type="SAM" id="Phobius"/>
    </source>
</evidence>
<reference evidence="2 3" key="1">
    <citation type="submission" date="2023-07" db="EMBL/GenBank/DDBJ databases">
        <title>Sequencing the genomes of 1000 actinobacteria strains.</title>
        <authorList>
            <person name="Klenk H.-P."/>
        </authorList>
    </citation>
    <scope>NUCLEOTIDE SEQUENCE [LARGE SCALE GENOMIC DNA]</scope>
    <source>
        <strain evidence="2 3">DSM 44709</strain>
    </source>
</reference>
<keyword evidence="1" id="KW-1133">Transmembrane helix</keyword>
<feature type="transmembrane region" description="Helical" evidence="1">
    <location>
        <begin position="39"/>
        <end position="61"/>
    </location>
</feature>